<evidence type="ECO:0000313" key="2">
    <source>
        <dbReference type="Proteomes" id="UP000238217"/>
    </source>
</evidence>
<evidence type="ECO:0000313" key="1">
    <source>
        <dbReference type="EMBL" id="PRZ15157.1"/>
    </source>
</evidence>
<protein>
    <submittedName>
        <fullName evidence="1">Uncharacterized protein</fullName>
    </submittedName>
</protein>
<proteinExistence type="predicted"/>
<sequence length="131" mass="15149">MPVARSTQQNTVSLGFALGLADLERNELPWDKVSFELVFERVWRGWEYKHVFPAMNGPGAKDPFYVVTQYTERKHSPYGPLFWEGTQVYAHQELDNRDPTWEEFADDLVDEVPGRAWMDLVRSVVDDLDAG</sequence>
<accession>A0A2T0YIY8</accession>
<dbReference type="EMBL" id="PVTY01000009">
    <property type="protein sequence ID" value="PRZ15157.1"/>
    <property type="molecule type" value="Genomic_DNA"/>
</dbReference>
<dbReference type="Proteomes" id="UP000238217">
    <property type="component" value="Unassembled WGS sequence"/>
</dbReference>
<comment type="caution">
    <text evidence="1">The sequence shown here is derived from an EMBL/GenBank/DDBJ whole genome shotgun (WGS) entry which is preliminary data.</text>
</comment>
<dbReference type="RefSeq" id="WP_106123081.1">
    <property type="nucleotide sequence ID" value="NZ_PVTY01000009.1"/>
</dbReference>
<gene>
    <name evidence="1" type="ORF">BCL67_10978</name>
</gene>
<keyword evidence="2" id="KW-1185">Reference proteome</keyword>
<dbReference type="AlphaFoldDB" id="A0A2T0YIY8"/>
<name>A0A2T0YIY8_9MICC</name>
<reference evidence="1 2" key="1">
    <citation type="submission" date="2018-03" db="EMBL/GenBank/DDBJ databases">
        <title>Comparative analysis of microorganisms from saline springs in Andes Mountain Range, Colombia.</title>
        <authorList>
            <person name="Rubin E."/>
        </authorList>
    </citation>
    <scope>NUCLEOTIDE SEQUENCE [LARGE SCALE GENOMIC DNA]</scope>
    <source>
        <strain evidence="1 2">CG 35</strain>
    </source>
</reference>
<dbReference type="OrthoDB" id="4761743at2"/>
<organism evidence="1 2">
    <name type="scientific">Nesterenkonia sandarakina</name>
    <dbReference type="NCBI Taxonomy" id="272918"/>
    <lineage>
        <taxon>Bacteria</taxon>
        <taxon>Bacillati</taxon>
        <taxon>Actinomycetota</taxon>
        <taxon>Actinomycetes</taxon>
        <taxon>Micrococcales</taxon>
        <taxon>Micrococcaceae</taxon>
        <taxon>Nesterenkonia</taxon>
    </lineage>
</organism>